<organism evidence="2 3">
    <name type="scientific">Aquitalea magnusonii</name>
    <dbReference type="NCBI Taxonomy" id="332411"/>
    <lineage>
        <taxon>Bacteria</taxon>
        <taxon>Pseudomonadati</taxon>
        <taxon>Pseudomonadota</taxon>
        <taxon>Betaproteobacteria</taxon>
        <taxon>Neisseriales</taxon>
        <taxon>Chromobacteriaceae</taxon>
        <taxon>Aquitalea</taxon>
    </lineage>
</organism>
<dbReference type="Proteomes" id="UP000248395">
    <property type="component" value="Unassembled WGS sequence"/>
</dbReference>
<reference evidence="2 3" key="1">
    <citation type="submission" date="2018-05" db="EMBL/GenBank/DDBJ databases">
        <title>Genomic Encyclopedia of Type Strains, Phase IV (KMG-IV): sequencing the most valuable type-strain genomes for metagenomic binning, comparative biology and taxonomic classification.</title>
        <authorList>
            <person name="Goeker M."/>
        </authorList>
    </citation>
    <scope>NUCLEOTIDE SEQUENCE [LARGE SCALE GENOMIC DNA]</scope>
    <source>
        <strain evidence="2 3">DSM 25134</strain>
    </source>
</reference>
<feature type="signal peptide" evidence="1">
    <location>
        <begin position="1"/>
        <end position="22"/>
    </location>
</feature>
<dbReference type="PROSITE" id="PS51257">
    <property type="entry name" value="PROKAR_LIPOPROTEIN"/>
    <property type="match status" value="1"/>
</dbReference>
<name>A0A318JCY1_9NEIS</name>
<gene>
    <name evidence="2" type="ORF">DFR38_10979</name>
</gene>
<feature type="chain" id="PRO_5016463932" description="Glycine zipper family protein" evidence="1">
    <location>
        <begin position="23"/>
        <end position="152"/>
    </location>
</feature>
<dbReference type="EMBL" id="QJKC01000009">
    <property type="protein sequence ID" value="PXX46237.1"/>
    <property type="molecule type" value="Genomic_DNA"/>
</dbReference>
<dbReference type="AlphaFoldDB" id="A0A318JCY1"/>
<sequence>MNKLLWLPLAAIGLSACSTVPLGPTVAVMPAAGKPFEVFAQEEQQCRQYAEANSGGSSADASTNAMAGNMALGTVVGAAAGALMGGHQGAGVGAGMGLIAGTATGSGQAGYSGRDAQYRYNIAYEQCMYAKGNQLPGQQRYNTPYYPPPRLP</sequence>
<proteinExistence type="predicted"/>
<evidence type="ECO:0000256" key="1">
    <source>
        <dbReference type="SAM" id="SignalP"/>
    </source>
</evidence>
<accession>A0A318JCY1</accession>
<evidence type="ECO:0000313" key="2">
    <source>
        <dbReference type="EMBL" id="PXX46237.1"/>
    </source>
</evidence>
<comment type="caution">
    <text evidence="2">The sequence shown here is derived from an EMBL/GenBank/DDBJ whole genome shotgun (WGS) entry which is preliminary data.</text>
</comment>
<dbReference type="RefSeq" id="WP_059284390.1">
    <property type="nucleotide sequence ID" value="NZ_LNQU01000001.1"/>
</dbReference>
<keyword evidence="1" id="KW-0732">Signal</keyword>
<keyword evidence="3" id="KW-1185">Reference proteome</keyword>
<protein>
    <recommendedName>
        <fullName evidence="4">Glycine zipper family protein</fullName>
    </recommendedName>
</protein>
<evidence type="ECO:0000313" key="3">
    <source>
        <dbReference type="Proteomes" id="UP000248395"/>
    </source>
</evidence>
<evidence type="ECO:0008006" key="4">
    <source>
        <dbReference type="Google" id="ProtNLM"/>
    </source>
</evidence>
<dbReference type="OrthoDB" id="5573966at2"/>